<dbReference type="Proteomes" id="UP000294933">
    <property type="component" value="Unassembled WGS sequence"/>
</dbReference>
<feature type="compositionally biased region" description="Polar residues" evidence="1">
    <location>
        <begin position="231"/>
        <end position="242"/>
    </location>
</feature>
<reference evidence="2 3" key="1">
    <citation type="submission" date="2018-06" db="EMBL/GenBank/DDBJ databases">
        <title>A transcriptomic atlas of mushroom development highlights an independent origin of complex multicellularity.</title>
        <authorList>
            <consortium name="DOE Joint Genome Institute"/>
            <person name="Krizsan K."/>
            <person name="Almasi E."/>
            <person name="Merenyi Z."/>
            <person name="Sahu N."/>
            <person name="Viragh M."/>
            <person name="Koszo T."/>
            <person name="Mondo S."/>
            <person name="Kiss B."/>
            <person name="Balint B."/>
            <person name="Kues U."/>
            <person name="Barry K."/>
            <person name="Hegedus J.C."/>
            <person name="Henrissat B."/>
            <person name="Johnson J."/>
            <person name="Lipzen A."/>
            <person name="Ohm R."/>
            <person name="Nagy I."/>
            <person name="Pangilinan J."/>
            <person name="Yan J."/>
            <person name="Xiong Y."/>
            <person name="Grigoriev I.V."/>
            <person name="Hibbett D.S."/>
            <person name="Nagy L.G."/>
        </authorList>
    </citation>
    <scope>NUCLEOTIDE SEQUENCE [LARGE SCALE GENOMIC DNA]</scope>
    <source>
        <strain evidence="2 3">SZMC22713</strain>
    </source>
</reference>
<proteinExistence type="predicted"/>
<sequence>MVSQQHNAAMVFRLPTHLESFLPAPNEQPMSPSRPWRGTIALHGVNAFERTNGHQQLYVTAAETEGENRMEAWPTNLAMYFSRRSCRLSDLQEWVRRHKPPLCMFMPDRLTDSSASKANESKFRTLAKLMMDSHAVALIPWNSPGRLSGSGIIVFPTSTATGLLVGAVFLNSPFPDFVVSPSPNFASTTSSSQSFAQIAPSYSSRSSYPPSSHRQYNSQSPPDNFPHSPDYPSSANSAYPWP</sequence>
<evidence type="ECO:0000313" key="2">
    <source>
        <dbReference type="EMBL" id="TDL18797.1"/>
    </source>
</evidence>
<accession>A0A4Y7PTP8</accession>
<feature type="compositionally biased region" description="Low complexity" evidence="1">
    <location>
        <begin position="197"/>
        <end position="212"/>
    </location>
</feature>
<dbReference type="AlphaFoldDB" id="A0A4Y7PTP8"/>
<dbReference type="STRING" id="50990.A0A4Y7PTP8"/>
<organism evidence="2 3">
    <name type="scientific">Rickenella mellea</name>
    <dbReference type="NCBI Taxonomy" id="50990"/>
    <lineage>
        <taxon>Eukaryota</taxon>
        <taxon>Fungi</taxon>
        <taxon>Dikarya</taxon>
        <taxon>Basidiomycota</taxon>
        <taxon>Agaricomycotina</taxon>
        <taxon>Agaricomycetes</taxon>
        <taxon>Hymenochaetales</taxon>
        <taxon>Rickenellaceae</taxon>
        <taxon>Rickenella</taxon>
    </lineage>
</organism>
<protein>
    <submittedName>
        <fullName evidence="2">Uncharacterized protein</fullName>
    </submittedName>
</protein>
<dbReference type="EMBL" id="ML170204">
    <property type="protein sequence ID" value="TDL18797.1"/>
    <property type="molecule type" value="Genomic_DNA"/>
</dbReference>
<evidence type="ECO:0000313" key="3">
    <source>
        <dbReference type="Proteomes" id="UP000294933"/>
    </source>
</evidence>
<evidence type="ECO:0000256" key="1">
    <source>
        <dbReference type="SAM" id="MobiDB-lite"/>
    </source>
</evidence>
<keyword evidence="3" id="KW-1185">Reference proteome</keyword>
<feature type="compositionally biased region" description="Polar residues" evidence="1">
    <location>
        <begin position="213"/>
        <end position="222"/>
    </location>
</feature>
<feature type="region of interest" description="Disordered" evidence="1">
    <location>
        <begin position="197"/>
        <end position="242"/>
    </location>
</feature>
<dbReference type="VEuPathDB" id="FungiDB:BD410DRAFT_792982"/>
<dbReference type="OrthoDB" id="3244905at2759"/>
<name>A0A4Y7PTP8_9AGAM</name>
<gene>
    <name evidence="2" type="ORF">BD410DRAFT_792982</name>
</gene>